<evidence type="ECO:0000256" key="12">
    <source>
        <dbReference type="HAMAP-Rule" id="MF_00111"/>
    </source>
</evidence>
<evidence type="ECO:0000256" key="10">
    <source>
        <dbReference type="ARBA" id="ARBA00038367"/>
    </source>
</evidence>
<dbReference type="GO" id="GO:0008760">
    <property type="term" value="F:UDP-N-acetylglucosamine 1-carboxyvinyltransferase activity"/>
    <property type="evidence" value="ECO:0007669"/>
    <property type="project" value="UniProtKB-UniRule"/>
</dbReference>
<keyword evidence="12" id="KW-0670">Pyruvate</keyword>
<sequence>MDKFVVRGGNPLLGTIKVSGAKNSALPCMAAAILTEDELILENIPQVQDIETERKLLVSMGAEVQLGYGRAQHRTHIKCAVLSDPVAKYEIVKTMRASSLVLGPLIARTGIARVAMPGGCAIGGRPIDMHLAALEQMGATITQDHGYLEARTNRLKGAHIVFDKITVTGTEDILMAATLAEGETILENCAREPEVTDLAALLLAMGAKIEGAGTSTMKIQGVTRLHGARHKINPDRIEAGTFLMAGAITGGDLNVDCCDPSHLGALIAKLEQMGVRIDVGKDSIRVRSGGELKAADISTEEYPGFPTDMQAQFMALATQAEGTTNVTENIFENRFMHVQELNRMGANISVQGRTATVRGKTPMQSAAVMCSDLRASASLVLAALVADGESILDRVYHMDRGYERIEEKLRGVGAQIRRMGDVFGKK</sequence>
<evidence type="ECO:0000256" key="2">
    <source>
        <dbReference type="ARBA" id="ARBA00004752"/>
    </source>
</evidence>
<dbReference type="FunFam" id="3.65.10.10:FF:000001">
    <property type="entry name" value="UDP-N-acetylglucosamine 1-carboxyvinyltransferase"/>
    <property type="match status" value="1"/>
</dbReference>
<dbReference type="KEGG" id="acm:AciX9_2265"/>
<feature type="binding site" evidence="12">
    <location>
        <begin position="22"/>
        <end position="23"/>
    </location>
    <ligand>
        <name>phosphoenolpyruvate</name>
        <dbReference type="ChEBI" id="CHEBI:58702"/>
    </ligand>
</feature>
<dbReference type="Gene3D" id="3.65.10.10">
    <property type="entry name" value="Enolpyruvate transferase domain"/>
    <property type="match status" value="2"/>
</dbReference>
<keyword evidence="3 12" id="KW-0963">Cytoplasm</keyword>
<dbReference type="RefSeq" id="WP_013580619.1">
    <property type="nucleotide sequence ID" value="NC_015064.1"/>
</dbReference>
<keyword evidence="9 12" id="KW-0961">Cell wall biogenesis/degradation</keyword>
<dbReference type="InterPro" id="IPR036968">
    <property type="entry name" value="Enolpyruvate_Tfrase_sf"/>
</dbReference>
<dbReference type="NCBIfam" id="NF006873">
    <property type="entry name" value="PRK09369.1"/>
    <property type="match status" value="1"/>
</dbReference>
<dbReference type="InterPro" id="IPR005750">
    <property type="entry name" value="UDP_GlcNAc_COvinyl_MurA"/>
</dbReference>
<feature type="active site" description="Proton donor" evidence="12">
    <location>
        <position position="120"/>
    </location>
</feature>
<evidence type="ECO:0000313" key="14">
    <source>
        <dbReference type="EMBL" id="ADW69303.1"/>
    </source>
</evidence>
<gene>
    <name evidence="12" type="primary">murA</name>
    <name evidence="14" type="ordered locus">AciX9_2265</name>
</gene>
<proteinExistence type="inferred from homology"/>
<comment type="function">
    <text evidence="12">Cell wall formation. Adds enolpyruvyl to UDP-N-acetylglucosamine.</text>
</comment>
<dbReference type="OrthoDB" id="9803760at2"/>
<dbReference type="PaxDb" id="1198114-AciX9_2265"/>
<feature type="domain" description="Enolpyruvate transferase" evidence="13">
    <location>
        <begin position="6"/>
        <end position="409"/>
    </location>
</feature>
<dbReference type="SUPFAM" id="SSF55205">
    <property type="entry name" value="EPT/RTPC-like"/>
    <property type="match status" value="1"/>
</dbReference>
<evidence type="ECO:0000256" key="3">
    <source>
        <dbReference type="ARBA" id="ARBA00022490"/>
    </source>
</evidence>
<keyword evidence="7 12" id="KW-0573">Peptidoglycan synthesis</keyword>
<evidence type="ECO:0000256" key="5">
    <source>
        <dbReference type="ARBA" id="ARBA00022679"/>
    </source>
</evidence>
<evidence type="ECO:0000256" key="4">
    <source>
        <dbReference type="ARBA" id="ARBA00022618"/>
    </source>
</evidence>
<evidence type="ECO:0000259" key="13">
    <source>
        <dbReference type="Pfam" id="PF00275"/>
    </source>
</evidence>
<evidence type="ECO:0000256" key="8">
    <source>
        <dbReference type="ARBA" id="ARBA00023306"/>
    </source>
</evidence>
<dbReference type="PANTHER" id="PTHR43783">
    <property type="entry name" value="UDP-N-ACETYLGLUCOSAMINE 1-CARBOXYVINYLTRANSFERASE"/>
    <property type="match status" value="1"/>
</dbReference>
<dbReference type="GO" id="GO:0051301">
    <property type="term" value="P:cell division"/>
    <property type="evidence" value="ECO:0007669"/>
    <property type="project" value="UniProtKB-KW"/>
</dbReference>
<dbReference type="GO" id="GO:0071555">
    <property type="term" value="P:cell wall organization"/>
    <property type="evidence" value="ECO:0007669"/>
    <property type="project" value="UniProtKB-KW"/>
</dbReference>
<dbReference type="PANTHER" id="PTHR43783:SF1">
    <property type="entry name" value="UDP-N-ACETYLGLUCOSAMINE 1-CARBOXYVINYLTRANSFERASE"/>
    <property type="match status" value="1"/>
</dbReference>
<dbReference type="Pfam" id="PF00275">
    <property type="entry name" value="EPSP_synthase"/>
    <property type="match status" value="1"/>
</dbReference>
<dbReference type="InterPro" id="IPR001986">
    <property type="entry name" value="Enolpyruvate_Tfrase_dom"/>
</dbReference>
<evidence type="ECO:0000256" key="1">
    <source>
        <dbReference type="ARBA" id="ARBA00004496"/>
    </source>
</evidence>
<comment type="similarity">
    <text evidence="10 12">Belongs to the EPSP synthase family. MurA subfamily.</text>
</comment>
<name>E8X379_GRATM</name>
<dbReference type="NCBIfam" id="TIGR01072">
    <property type="entry name" value="murA"/>
    <property type="match status" value="1"/>
</dbReference>
<dbReference type="EMBL" id="CP002480">
    <property type="protein sequence ID" value="ADW69303.1"/>
    <property type="molecule type" value="Genomic_DNA"/>
</dbReference>
<keyword evidence="6 12" id="KW-0133">Cell shape</keyword>
<dbReference type="eggNOG" id="COG0766">
    <property type="taxonomic scope" value="Bacteria"/>
</dbReference>
<reference evidence="15" key="1">
    <citation type="submission" date="2011-01" db="EMBL/GenBank/DDBJ databases">
        <title>Complete sequence of chromosome of Acidobacterium sp. MP5ACTX9.</title>
        <authorList>
            <consortium name="US DOE Joint Genome Institute"/>
            <person name="Lucas S."/>
            <person name="Copeland A."/>
            <person name="Lapidus A."/>
            <person name="Cheng J.-F."/>
            <person name="Goodwin L."/>
            <person name="Pitluck S."/>
            <person name="Teshima H."/>
            <person name="Detter J.C."/>
            <person name="Han C."/>
            <person name="Tapia R."/>
            <person name="Land M."/>
            <person name="Hauser L."/>
            <person name="Kyrpides N."/>
            <person name="Ivanova N."/>
            <person name="Ovchinnikova G."/>
            <person name="Pagani I."/>
            <person name="Rawat S.R."/>
            <person name="Mannisto M."/>
            <person name="Haggblom M.M."/>
            <person name="Woyke T."/>
        </authorList>
    </citation>
    <scope>NUCLEOTIDE SEQUENCE [LARGE SCALE GENOMIC DNA]</scope>
    <source>
        <strain evidence="15">MP5ACTX9</strain>
    </source>
</reference>
<dbReference type="GO" id="GO:0019277">
    <property type="term" value="P:UDP-N-acetylgalactosamine biosynthetic process"/>
    <property type="evidence" value="ECO:0007669"/>
    <property type="project" value="InterPro"/>
</dbReference>
<feature type="binding site" evidence="12">
    <location>
        <position position="96"/>
    </location>
    <ligand>
        <name>UDP-N-acetyl-alpha-D-glucosamine</name>
        <dbReference type="ChEBI" id="CHEBI:57705"/>
    </ligand>
</feature>
<dbReference type="STRING" id="1198114.AciX9_2265"/>
<dbReference type="GO" id="GO:0009252">
    <property type="term" value="P:peptidoglycan biosynthetic process"/>
    <property type="evidence" value="ECO:0007669"/>
    <property type="project" value="UniProtKB-UniRule"/>
</dbReference>
<dbReference type="InterPro" id="IPR050068">
    <property type="entry name" value="MurA_subfamily"/>
</dbReference>
<dbReference type="GO" id="GO:0005737">
    <property type="term" value="C:cytoplasm"/>
    <property type="evidence" value="ECO:0007669"/>
    <property type="project" value="UniProtKB-SubCell"/>
</dbReference>
<keyword evidence="4 12" id="KW-0132">Cell division</keyword>
<feature type="binding site" evidence="12">
    <location>
        <position position="308"/>
    </location>
    <ligand>
        <name>UDP-N-acetyl-alpha-D-glucosamine</name>
        <dbReference type="ChEBI" id="CHEBI:57705"/>
    </ligand>
</feature>
<accession>E8X379</accession>
<keyword evidence="8 12" id="KW-0131">Cell cycle</keyword>
<comment type="subcellular location">
    <subcellularLocation>
        <location evidence="1 12">Cytoplasm</location>
    </subcellularLocation>
</comment>
<evidence type="ECO:0000256" key="7">
    <source>
        <dbReference type="ARBA" id="ARBA00022984"/>
    </source>
</evidence>
<dbReference type="EC" id="2.5.1.7" evidence="12"/>
<comment type="catalytic activity">
    <reaction evidence="11 12">
        <text>phosphoenolpyruvate + UDP-N-acetyl-alpha-D-glucosamine = UDP-N-acetyl-3-O-(1-carboxyvinyl)-alpha-D-glucosamine + phosphate</text>
        <dbReference type="Rhea" id="RHEA:18681"/>
        <dbReference type="ChEBI" id="CHEBI:43474"/>
        <dbReference type="ChEBI" id="CHEBI:57705"/>
        <dbReference type="ChEBI" id="CHEBI:58702"/>
        <dbReference type="ChEBI" id="CHEBI:68483"/>
        <dbReference type="EC" id="2.5.1.7"/>
    </reaction>
</comment>
<evidence type="ECO:0000256" key="9">
    <source>
        <dbReference type="ARBA" id="ARBA00023316"/>
    </source>
</evidence>
<dbReference type="HOGENOM" id="CLU_027387_0_0_0"/>
<evidence type="ECO:0000313" key="15">
    <source>
        <dbReference type="Proteomes" id="UP000000343"/>
    </source>
</evidence>
<dbReference type="AlphaFoldDB" id="E8X379"/>
<comment type="caution">
    <text evidence="12">Lacks conserved residue(s) required for the propagation of feature annotation.</text>
</comment>
<feature type="binding site" evidence="12">
    <location>
        <position position="330"/>
    </location>
    <ligand>
        <name>UDP-N-acetyl-alpha-D-glucosamine</name>
        <dbReference type="ChEBI" id="CHEBI:57705"/>
    </ligand>
</feature>
<dbReference type="GO" id="GO:0008360">
    <property type="term" value="P:regulation of cell shape"/>
    <property type="evidence" value="ECO:0007669"/>
    <property type="project" value="UniProtKB-KW"/>
</dbReference>
<comment type="pathway">
    <text evidence="2 12">Cell wall biogenesis; peptidoglycan biosynthesis.</text>
</comment>
<evidence type="ECO:0000256" key="11">
    <source>
        <dbReference type="ARBA" id="ARBA00047527"/>
    </source>
</evidence>
<dbReference type="CDD" id="cd01555">
    <property type="entry name" value="UdpNAET"/>
    <property type="match status" value="1"/>
</dbReference>
<protein>
    <recommendedName>
        <fullName evidence="12">UDP-N-acetylglucosamine 1-carboxyvinyltransferase</fullName>
        <ecNumber evidence="12">2.5.1.7</ecNumber>
    </recommendedName>
    <alternativeName>
        <fullName evidence="12">Enoylpyruvate transferase</fullName>
    </alternativeName>
    <alternativeName>
        <fullName evidence="12">UDP-N-acetylglucosamine enolpyruvyl transferase</fullName>
        <shortName evidence="12">EPT</shortName>
    </alternativeName>
</protein>
<dbReference type="InterPro" id="IPR013792">
    <property type="entry name" value="RNA3'P_cycl/enolpyr_Trfase_a/b"/>
</dbReference>
<keyword evidence="5 12" id="KW-0808">Transferase</keyword>
<organism evidence="15">
    <name type="scientific">Granulicella tundricola (strain ATCC BAA-1859 / DSM 23138 / MP5ACTX9)</name>
    <dbReference type="NCBI Taxonomy" id="1198114"/>
    <lineage>
        <taxon>Bacteria</taxon>
        <taxon>Pseudomonadati</taxon>
        <taxon>Acidobacteriota</taxon>
        <taxon>Terriglobia</taxon>
        <taxon>Terriglobales</taxon>
        <taxon>Acidobacteriaceae</taxon>
        <taxon>Granulicella</taxon>
    </lineage>
</organism>
<evidence type="ECO:0000256" key="6">
    <source>
        <dbReference type="ARBA" id="ARBA00022960"/>
    </source>
</evidence>
<dbReference type="UniPathway" id="UPA00219"/>
<keyword evidence="15" id="KW-1185">Reference proteome</keyword>
<dbReference type="Proteomes" id="UP000000343">
    <property type="component" value="Chromosome"/>
</dbReference>
<dbReference type="HAMAP" id="MF_00111">
    <property type="entry name" value="MurA"/>
    <property type="match status" value="1"/>
</dbReference>
<feature type="modified residue" description="2-(S-cysteinyl)pyruvic acid O-phosphothioketal" evidence="12">
    <location>
        <position position="120"/>
    </location>
</feature>